<keyword evidence="1" id="KW-0413">Isomerase</keyword>
<dbReference type="GO" id="GO:0006281">
    <property type="term" value="P:DNA repair"/>
    <property type="evidence" value="ECO:0007669"/>
    <property type="project" value="TreeGrafter"/>
</dbReference>
<name>A0A7J7P1A2_9MAGN</name>
<proteinExistence type="inferred from homology"/>
<protein>
    <recommendedName>
        <fullName evidence="1">DNA topoisomerase</fullName>
        <ecNumber evidence="1">5.6.2.1</ecNumber>
    </recommendedName>
</protein>
<dbReference type="OrthoDB" id="430051at2759"/>
<dbReference type="AlphaFoldDB" id="A0A7J7P1A2"/>
<dbReference type="EC" id="5.6.2.1" evidence="1"/>
<organism evidence="2 3">
    <name type="scientific">Kingdonia uniflora</name>
    <dbReference type="NCBI Taxonomy" id="39325"/>
    <lineage>
        <taxon>Eukaryota</taxon>
        <taxon>Viridiplantae</taxon>
        <taxon>Streptophyta</taxon>
        <taxon>Embryophyta</taxon>
        <taxon>Tracheophyta</taxon>
        <taxon>Spermatophyta</taxon>
        <taxon>Magnoliopsida</taxon>
        <taxon>Ranunculales</taxon>
        <taxon>Circaeasteraceae</taxon>
        <taxon>Kingdonia</taxon>
    </lineage>
</organism>
<comment type="catalytic activity">
    <reaction evidence="1">
        <text>ATP-independent breakage of single-stranded DNA, followed by passage and rejoining.</text>
        <dbReference type="EC" id="5.6.2.1"/>
    </reaction>
</comment>
<accession>A0A7J7P1A2</accession>
<comment type="function">
    <text evidence="1">Introduces a single-strand break via transesterification at a target site in duplex DNA. Releases the supercoiling and torsional tension of DNA introduced during the DNA replication and transcription by transiently cleaving and rejoining one strand of the DNA duplex. The scissile phosphodiester is attacked by the catalytic tyrosine of the enzyme, resulting in the formation of a DNA-(5'-phosphotyrosyl)-enzyme intermediate and the expulsion of a 3'-OH DNA strand.</text>
</comment>
<evidence type="ECO:0000313" key="3">
    <source>
        <dbReference type="Proteomes" id="UP000541444"/>
    </source>
</evidence>
<evidence type="ECO:0000256" key="1">
    <source>
        <dbReference type="RuleBase" id="RU362092"/>
    </source>
</evidence>
<keyword evidence="1" id="KW-0238">DNA-binding</keyword>
<dbReference type="GO" id="GO:0005634">
    <property type="term" value="C:nucleus"/>
    <property type="evidence" value="ECO:0007669"/>
    <property type="project" value="TreeGrafter"/>
</dbReference>
<evidence type="ECO:0000313" key="2">
    <source>
        <dbReference type="EMBL" id="KAF6173205.1"/>
    </source>
</evidence>
<sequence length="143" mass="15540">MQLTLSWRKAWRYGGGGAIGGAIGGVVGRRREGGERLGKTMVEALWATERSLVGGRREVAEKPSIALSIATSLSGGRMSTRRGSTDVHEFDGIFLGFQAYYRVTSVIGHVFSVDFPSKYQDWGGTDPLDLFNVAVQKTESNPK</sequence>
<dbReference type="PANTHER" id="PTHR11390:SF20">
    <property type="entry name" value="DNA TOPOISOMERASE 3-BETA-1"/>
    <property type="match status" value="1"/>
</dbReference>
<keyword evidence="1" id="KW-0799">Topoisomerase</keyword>
<dbReference type="GO" id="GO:0003917">
    <property type="term" value="F:DNA topoisomerase type I (single strand cut, ATP-independent) activity"/>
    <property type="evidence" value="ECO:0007669"/>
    <property type="project" value="UniProtKB-EC"/>
</dbReference>
<dbReference type="InterPro" id="IPR023405">
    <property type="entry name" value="Topo_IA_core_domain"/>
</dbReference>
<dbReference type="SUPFAM" id="SSF56712">
    <property type="entry name" value="Prokaryotic type I DNA topoisomerase"/>
    <property type="match status" value="1"/>
</dbReference>
<comment type="similarity">
    <text evidence="1">Belongs to the type IA topoisomerase family.</text>
</comment>
<dbReference type="InterPro" id="IPR000380">
    <property type="entry name" value="Topo_IA"/>
</dbReference>
<dbReference type="GO" id="GO:0006310">
    <property type="term" value="P:DNA recombination"/>
    <property type="evidence" value="ECO:0007669"/>
    <property type="project" value="TreeGrafter"/>
</dbReference>
<dbReference type="PANTHER" id="PTHR11390">
    <property type="entry name" value="PROKARYOTIC DNA TOPOISOMERASE"/>
    <property type="match status" value="1"/>
</dbReference>
<dbReference type="Proteomes" id="UP000541444">
    <property type="component" value="Unassembled WGS sequence"/>
</dbReference>
<comment type="caution">
    <text evidence="2">The sequence shown here is derived from an EMBL/GenBank/DDBJ whole genome shotgun (WGS) entry which is preliminary data.</text>
</comment>
<feature type="non-terminal residue" evidence="2">
    <location>
        <position position="1"/>
    </location>
</feature>
<dbReference type="EMBL" id="JACGCM010000350">
    <property type="protein sequence ID" value="KAF6173205.1"/>
    <property type="molecule type" value="Genomic_DNA"/>
</dbReference>
<dbReference type="Gene3D" id="3.40.50.140">
    <property type="match status" value="1"/>
</dbReference>
<keyword evidence="3" id="KW-1185">Reference proteome</keyword>
<dbReference type="GO" id="GO:0003677">
    <property type="term" value="F:DNA binding"/>
    <property type="evidence" value="ECO:0007669"/>
    <property type="project" value="UniProtKB-KW"/>
</dbReference>
<reference evidence="2 3" key="1">
    <citation type="journal article" date="2020" name="IScience">
        <title>Genome Sequencing of the Endangered Kingdonia uniflora (Circaeasteraceae, Ranunculales) Reveals Potential Mechanisms of Evolutionary Specialization.</title>
        <authorList>
            <person name="Sun Y."/>
            <person name="Deng T."/>
            <person name="Zhang A."/>
            <person name="Moore M.J."/>
            <person name="Landis J.B."/>
            <person name="Lin N."/>
            <person name="Zhang H."/>
            <person name="Zhang X."/>
            <person name="Huang J."/>
            <person name="Zhang X."/>
            <person name="Sun H."/>
            <person name="Wang H."/>
        </authorList>
    </citation>
    <scope>NUCLEOTIDE SEQUENCE [LARGE SCALE GENOMIC DNA]</scope>
    <source>
        <strain evidence="2">TB1705</strain>
        <tissue evidence="2">Leaf</tissue>
    </source>
</reference>
<dbReference type="GO" id="GO:0006265">
    <property type="term" value="P:DNA topological change"/>
    <property type="evidence" value="ECO:0007669"/>
    <property type="project" value="InterPro"/>
</dbReference>
<gene>
    <name evidence="2" type="ORF">GIB67_023777</name>
</gene>